<proteinExistence type="predicted"/>
<evidence type="ECO:0000256" key="5">
    <source>
        <dbReference type="ARBA" id="ARBA00023242"/>
    </source>
</evidence>
<keyword evidence="3" id="KW-0238">DNA-binding</keyword>
<dbReference type="SUPFAM" id="SSF118290">
    <property type="entry name" value="WRKY DNA-binding domain"/>
    <property type="match status" value="1"/>
</dbReference>
<keyword evidence="2" id="KW-0805">Transcription regulation</keyword>
<evidence type="ECO:0000313" key="9">
    <source>
        <dbReference type="Proteomes" id="UP000479710"/>
    </source>
</evidence>
<dbReference type="GO" id="GO:0005634">
    <property type="term" value="C:nucleus"/>
    <property type="evidence" value="ECO:0007669"/>
    <property type="project" value="UniProtKB-SubCell"/>
</dbReference>
<keyword evidence="4" id="KW-0804">Transcription</keyword>
<dbReference type="OrthoDB" id="648354at2759"/>
<evidence type="ECO:0000259" key="7">
    <source>
        <dbReference type="SMART" id="SM00774"/>
    </source>
</evidence>
<protein>
    <recommendedName>
        <fullName evidence="7">WRKY domain-containing protein</fullName>
    </recommendedName>
</protein>
<gene>
    <name evidence="8" type="ORF">E2562_024001</name>
</gene>
<feature type="region of interest" description="Disordered" evidence="6">
    <location>
        <begin position="1"/>
        <end position="23"/>
    </location>
</feature>
<comment type="subcellular location">
    <subcellularLocation>
        <location evidence="1">Nucleus</location>
    </subcellularLocation>
</comment>
<dbReference type="AlphaFoldDB" id="A0A6G1EBD4"/>
<evidence type="ECO:0000256" key="3">
    <source>
        <dbReference type="ARBA" id="ARBA00023125"/>
    </source>
</evidence>
<dbReference type="EMBL" id="SPHZ02000004">
    <property type="protein sequence ID" value="KAF0922049.1"/>
    <property type="molecule type" value="Genomic_DNA"/>
</dbReference>
<organism evidence="8 9">
    <name type="scientific">Oryza meyeriana var. granulata</name>
    <dbReference type="NCBI Taxonomy" id="110450"/>
    <lineage>
        <taxon>Eukaryota</taxon>
        <taxon>Viridiplantae</taxon>
        <taxon>Streptophyta</taxon>
        <taxon>Embryophyta</taxon>
        <taxon>Tracheophyta</taxon>
        <taxon>Spermatophyta</taxon>
        <taxon>Magnoliopsida</taxon>
        <taxon>Liliopsida</taxon>
        <taxon>Poales</taxon>
        <taxon>Poaceae</taxon>
        <taxon>BOP clade</taxon>
        <taxon>Oryzoideae</taxon>
        <taxon>Oryzeae</taxon>
        <taxon>Oryzinae</taxon>
        <taxon>Oryza</taxon>
        <taxon>Oryza meyeriana</taxon>
    </lineage>
</organism>
<feature type="domain" description="WRKY" evidence="7">
    <location>
        <begin position="1"/>
        <end position="37"/>
    </location>
</feature>
<comment type="caution">
    <text evidence="8">The sequence shown here is derived from an EMBL/GenBank/DDBJ whole genome shotgun (WGS) entry which is preliminary data.</text>
</comment>
<dbReference type="GO" id="GO:0043565">
    <property type="term" value="F:sequence-specific DNA binding"/>
    <property type="evidence" value="ECO:0007669"/>
    <property type="project" value="InterPro"/>
</dbReference>
<evidence type="ECO:0000256" key="4">
    <source>
        <dbReference type="ARBA" id="ARBA00023163"/>
    </source>
</evidence>
<keyword evidence="5" id="KW-0539">Nucleus</keyword>
<evidence type="ECO:0000256" key="6">
    <source>
        <dbReference type="SAM" id="MobiDB-lite"/>
    </source>
</evidence>
<dbReference type="InterPro" id="IPR003657">
    <property type="entry name" value="WRKY_dom"/>
</dbReference>
<dbReference type="Gene3D" id="2.20.25.80">
    <property type="entry name" value="WRKY domain"/>
    <property type="match status" value="1"/>
</dbReference>
<keyword evidence="9" id="KW-1185">Reference proteome</keyword>
<feature type="compositionally biased region" description="Low complexity" evidence="6">
    <location>
        <begin position="41"/>
        <end position="63"/>
    </location>
</feature>
<dbReference type="Pfam" id="PF03106">
    <property type="entry name" value="WRKY"/>
    <property type="match status" value="1"/>
</dbReference>
<evidence type="ECO:0000256" key="1">
    <source>
        <dbReference type="ARBA" id="ARBA00004123"/>
    </source>
</evidence>
<dbReference type="SMART" id="SM00774">
    <property type="entry name" value="WRKY"/>
    <property type="match status" value="1"/>
</dbReference>
<evidence type="ECO:0000256" key="2">
    <source>
        <dbReference type="ARBA" id="ARBA00023015"/>
    </source>
</evidence>
<accession>A0A6G1EBD4</accession>
<feature type="region of interest" description="Disordered" evidence="6">
    <location>
        <begin position="39"/>
        <end position="65"/>
    </location>
</feature>
<reference evidence="8 9" key="1">
    <citation type="submission" date="2019-11" db="EMBL/GenBank/DDBJ databases">
        <title>Whole genome sequence of Oryza granulata.</title>
        <authorList>
            <person name="Li W."/>
        </authorList>
    </citation>
    <scope>NUCLEOTIDE SEQUENCE [LARGE SCALE GENOMIC DNA]</scope>
    <source>
        <strain evidence="9">cv. Menghai</strain>
        <tissue evidence="8">Leaf</tissue>
    </source>
</reference>
<dbReference type="Proteomes" id="UP000479710">
    <property type="component" value="Unassembled WGS sequence"/>
</dbReference>
<sequence>MFSGERRCAAKKQVQQQDGGEPPMFLVTYLNEHTCQAQAVPGTPNTASGSSPSTTSWRQSSSPEVLDSTVNGAGGLFGRHLLLPHAVGGGGSAEEDAAIVTCLATMDYCLSYDPSTFFPVEAAADHHLLIGHGDVATEHVAQIMDTVWPRYTRDTSAWR</sequence>
<evidence type="ECO:0000313" key="8">
    <source>
        <dbReference type="EMBL" id="KAF0922049.1"/>
    </source>
</evidence>
<dbReference type="GO" id="GO:0003700">
    <property type="term" value="F:DNA-binding transcription factor activity"/>
    <property type="evidence" value="ECO:0007669"/>
    <property type="project" value="InterPro"/>
</dbReference>
<name>A0A6G1EBD4_9ORYZ</name>
<dbReference type="InterPro" id="IPR036576">
    <property type="entry name" value="WRKY_dom_sf"/>
</dbReference>